<name>A0A8T2MRM4_9TELE</name>
<dbReference type="GO" id="GO:0003676">
    <property type="term" value="F:nucleic acid binding"/>
    <property type="evidence" value="ECO:0007669"/>
    <property type="project" value="InterPro"/>
</dbReference>
<evidence type="ECO:0000259" key="2">
    <source>
        <dbReference type="SMART" id="SM00892"/>
    </source>
</evidence>
<comment type="caution">
    <text evidence="3">The sequence shown here is derived from an EMBL/GenBank/DDBJ whole genome shotgun (WGS) entry which is preliminary data.</text>
</comment>
<dbReference type="InterPro" id="IPR020821">
    <property type="entry name" value="ENPP1-3/EXOG-like_nuc-like"/>
</dbReference>
<dbReference type="InterPro" id="IPR039015">
    <property type="entry name" value="ENDOD1"/>
</dbReference>
<dbReference type="AlphaFoldDB" id="A0A8T2MRM4"/>
<proteinExistence type="predicted"/>
<organism evidence="3 4">
    <name type="scientific">Albula glossodonta</name>
    <name type="common">roundjaw bonefish</name>
    <dbReference type="NCBI Taxonomy" id="121402"/>
    <lineage>
        <taxon>Eukaryota</taxon>
        <taxon>Metazoa</taxon>
        <taxon>Chordata</taxon>
        <taxon>Craniata</taxon>
        <taxon>Vertebrata</taxon>
        <taxon>Euteleostomi</taxon>
        <taxon>Actinopterygii</taxon>
        <taxon>Neopterygii</taxon>
        <taxon>Teleostei</taxon>
        <taxon>Albuliformes</taxon>
        <taxon>Albulidae</taxon>
        <taxon>Albula</taxon>
    </lineage>
</organism>
<protein>
    <recommendedName>
        <fullName evidence="5">Endonuclease domain-containing 1 protein</fullName>
    </recommendedName>
</protein>
<accession>A0A8T2MRM4</accession>
<dbReference type="PANTHER" id="PTHR21472">
    <property type="entry name" value="ENDONUCLEASE DOMAIN-CONTAINING 1 PROTEIN ENDOD1"/>
    <property type="match status" value="1"/>
</dbReference>
<reference evidence="3" key="1">
    <citation type="thesis" date="2021" institute="BYU ScholarsArchive" country="Provo, UT, USA">
        <title>Applications of and Algorithms for Genome Assembly and Genomic Analyses with an Emphasis on Marine Teleosts.</title>
        <authorList>
            <person name="Pickett B.D."/>
        </authorList>
    </citation>
    <scope>NUCLEOTIDE SEQUENCE</scope>
    <source>
        <strain evidence="3">HI-2016</strain>
    </source>
</reference>
<dbReference type="PANTHER" id="PTHR21472:SF19">
    <property type="entry name" value="ZGC:172339"/>
    <property type="match status" value="1"/>
</dbReference>
<dbReference type="Pfam" id="PF01223">
    <property type="entry name" value="Endonuclease_NS"/>
    <property type="match status" value="1"/>
</dbReference>
<gene>
    <name evidence="3" type="ORF">JZ751_028917</name>
</gene>
<feature type="domain" description="ENPP1-3/EXOG-like endonuclease/phosphodiesterase" evidence="1">
    <location>
        <begin position="100"/>
        <end position="315"/>
    </location>
</feature>
<dbReference type="SMART" id="SM00477">
    <property type="entry name" value="NUC"/>
    <property type="match status" value="1"/>
</dbReference>
<dbReference type="OrthoDB" id="8572289at2759"/>
<dbReference type="InterPro" id="IPR001604">
    <property type="entry name" value="Endo_G_ENPP1-like_dom"/>
</dbReference>
<evidence type="ECO:0000259" key="1">
    <source>
        <dbReference type="SMART" id="SM00477"/>
    </source>
</evidence>
<dbReference type="EMBL" id="JAFBMS010000891">
    <property type="protein sequence ID" value="KAG9329850.1"/>
    <property type="molecule type" value="Genomic_DNA"/>
</dbReference>
<dbReference type="GO" id="GO:0046872">
    <property type="term" value="F:metal ion binding"/>
    <property type="evidence" value="ECO:0007669"/>
    <property type="project" value="InterPro"/>
</dbReference>
<evidence type="ECO:0000313" key="4">
    <source>
        <dbReference type="Proteomes" id="UP000824540"/>
    </source>
</evidence>
<keyword evidence="4" id="KW-1185">Reference proteome</keyword>
<feature type="domain" description="DNA/RNA non-specific endonuclease/pyrophosphatase/phosphodiesterase" evidence="2">
    <location>
        <begin position="99"/>
        <end position="315"/>
    </location>
</feature>
<dbReference type="Gene3D" id="3.40.570.10">
    <property type="entry name" value="Extracellular Endonuclease, subunit A"/>
    <property type="match status" value="1"/>
</dbReference>
<dbReference type="SMART" id="SM00892">
    <property type="entry name" value="Endonuclease_NS"/>
    <property type="match status" value="1"/>
</dbReference>
<dbReference type="InterPro" id="IPR044925">
    <property type="entry name" value="His-Me_finger_sf"/>
</dbReference>
<dbReference type="GO" id="GO:0016787">
    <property type="term" value="F:hydrolase activity"/>
    <property type="evidence" value="ECO:0007669"/>
    <property type="project" value="InterPro"/>
</dbReference>
<evidence type="ECO:0000313" key="3">
    <source>
        <dbReference type="EMBL" id="KAG9329850.1"/>
    </source>
</evidence>
<evidence type="ECO:0008006" key="5">
    <source>
        <dbReference type="Google" id="ProtNLM"/>
    </source>
</evidence>
<dbReference type="InterPro" id="IPR044929">
    <property type="entry name" value="DNA/RNA_non-sp_Endonuclease_sf"/>
</dbReference>
<dbReference type="SUPFAM" id="SSF54060">
    <property type="entry name" value="His-Me finger endonucleases"/>
    <property type="match status" value="1"/>
</dbReference>
<dbReference type="Proteomes" id="UP000824540">
    <property type="component" value="Unassembled WGS sequence"/>
</dbReference>
<sequence>MSPPAAQGFAEKRRRPLDCSRTRVSGEQTLLCVSVMMAERQAALPWQLWLLGVLVGVREAQGSVGVRVSPDCGVFLYQAHPPAGLEHPTLRYICQRLRGQPRYLTLYDPLDRIPVYSAYTFKPSDGLKRADVPWMFEPQLSGVSDLGEMQPFPQEEVHRRFEDGQAVLEDYSNTVGFERGQLNPDLHQADPDDKAATYTLTNVVPQVWEFSSGPWGQQENRVRQRLNNYCRGSAYIVTGVTTSGLAIRRRGSARVAVPTYLWSAYCCPRYDHNAPLAERSKLPVFASLGLNQRDSQVSELTITDLQDFLKRVTFVSRHFQIFQEDCLTPPSSLR</sequence>